<keyword evidence="3" id="KW-0158">Chromosome</keyword>
<dbReference type="RefSeq" id="XP_013886363.1">
    <property type="nucleotide sequence ID" value="XM_014030909.1"/>
</dbReference>
<evidence type="ECO:0000256" key="1">
    <source>
        <dbReference type="ARBA" id="ARBA00004123"/>
    </source>
</evidence>
<dbReference type="PANTHER" id="PTHR14487">
    <property type="entry name" value="ADRENOCORTICAL DYSPLASIA PROTEIN ACD"/>
    <property type="match status" value="1"/>
</dbReference>
<dbReference type="Gene3D" id="2.40.50.960">
    <property type="match status" value="1"/>
</dbReference>
<evidence type="ECO:0000256" key="3">
    <source>
        <dbReference type="ARBA" id="ARBA00022454"/>
    </source>
</evidence>
<evidence type="ECO:0000256" key="6">
    <source>
        <dbReference type="SAM" id="MobiDB-lite"/>
    </source>
</evidence>
<keyword evidence="4" id="KW-0779">Telomere</keyword>
<dbReference type="KEGG" id="alim:106534312"/>
<dbReference type="InterPro" id="IPR028631">
    <property type="entry name" value="ACD"/>
</dbReference>
<dbReference type="Pfam" id="PF10341">
    <property type="entry name" value="TPP1"/>
    <property type="match status" value="1"/>
</dbReference>
<dbReference type="GO" id="GO:0032211">
    <property type="term" value="P:negative regulation of telomere maintenance via telomerase"/>
    <property type="evidence" value="ECO:0007669"/>
    <property type="project" value="TreeGrafter"/>
</dbReference>
<evidence type="ECO:0000256" key="5">
    <source>
        <dbReference type="ARBA" id="ARBA00023242"/>
    </source>
</evidence>
<dbReference type="GeneID" id="106534312"/>
<dbReference type="STRING" id="52670.A0A2I4D2A4"/>
<protein>
    <submittedName>
        <fullName evidence="9">Adrenocortical dysplasia protein homolog</fullName>
    </submittedName>
</protein>
<dbReference type="GO" id="GO:0042162">
    <property type="term" value="F:telomeric DNA binding"/>
    <property type="evidence" value="ECO:0007669"/>
    <property type="project" value="InterPro"/>
</dbReference>
<evidence type="ECO:0000256" key="4">
    <source>
        <dbReference type="ARBA" id="ARBA00022895"/>
    </source>
</evidence>
<dbReference type="GO" id="GO:0070198">
    <property type="term" value="P:protein localization to chromosome, telomeric region"/>
    <property type="evidence" value="ECO:0007669"/>
    <property type="project" value="TreeGrafter"/>
</dbReference>
<dbReference type="FunCoup" id="A0A2I4D2A4">
    <property type="interactions" value="29"/>
</dbReference>
<name>A0A2I4D2A4_AUSLI</name>
<dbReference type="OrthoDB" id="8933114at2759"/>
<feature type="region of interest" description="Disordered" evidence="6">
    <location>
        <begin position="237"/>
        <end position="443"/>
    </location>
</feature>
<feature type="compositionally biased region" description="Basic and acidic residues" evidence="6">
    <location>
        <begin position="393"/>
        <end position="402"/>
    </location>
</feature>
<accession>A0A2I4D2A4</accession>
<dbReference type="InterPro" id="IPR019437">
    <property type="entry name" value="TPP1/Est3"/>
</dbReference>
<dbReference type="Proteomes" id="UP000192220">
    <property type="component" value="Unplaced"/>
</dbReference>
<organism evidence="8 9">
    <name type="scientific">Austrofundulus limnaeus</name>
    <name type="common">Annual killifish</name>
    <dbReference type="NCBI Taxonomy" id="52670"/>
    <lineage>
        <taxon>Eukaryota</taxon>
        <taxon>Metazoa</taxon>
        <taxon>Chordata</taxon>
        <taxon>Craniata</taxon>
        <taxon>Vertebrata</taxon>
        <taxon>Euteleostomi</taxon>
        <taxon>Actinopterygii</taxon>
        <taxon>Neopterygii</taxon>
        <taxon>Teleostei</taxon>
        <taxon>Neoteleostei</taxon>
        <taxon>Acanthomorphata</taxon>
        <taxon>Ovalentaria</taxon>
        <taxon>Atherinomorphae</taxon>
        <taxon>Cyprinodontiformes</taxon>
        <taxon>Rivulidae</taxon>
        <taxon>Austrofundulus</taxon>
    </lineage>
</organism>
<dbReference type="GO" id="GO:0005697">
    <property type="term" value="C:telomerase holoenzyme complex"/>
    <property type="evidence" value="ECO:0007669"/>
    <property type="project" value="InterPro"/>
</dbReference>
<dbReference type="PANTHER" id="PTHR14487:SF3">
    <property type="entry name" value="ADRENOCORTICAL DYSPLASIA PROTEIN HOMOLOG"/>
    <property type="match status" value="1"/>
</dbReference>
<dbReference type="InParanoid" id="A0A2I4D2A4"/>
<dbReference type="AlphaFoldDB" id="A0A2I4D2A4"/>
<dbReference type="GO" id="GO:0016233">
    <property type="term" value="P:telomere capping"/>
    <property type="evidence" value="ECO:0007669"/>
    <property type="project" value="InterPro"/>
</dbReference>
<dbReference type="GO" id="GO:0070187">
    <property type="term" value="C:shelterin complex"/>
    <property type="evidence" value="ECO:0007669"/>
    <property type="project" value="InterPro"/>
</dbReference>
<reference evidence="9" key="1">
    <citation type="submission" date="2025-08" db="UniProtKB">
        <authorList>
            <consortium name="RefSeq"/>
        </authorList>
    </citation>
    <scope>IDENTIFICATION</scope>
    <source>
        <strain evidence="9">Quisiro</strain>
        <tissue evidence="9">Liver</tissue>
    </source>
</reference>
<evidence type="ECO:0000259" key="7">
    <source>
        <dbReference type="Pfam" id="PF10341"/>
    </source>
</evidence>
<evidence type="ECO:0000313" key="9">
    <source>
        <dbReference type="RefSeq" id="XP_013886363.1"/>
    </source>
</evidence>
<sequence length="490" mass="53853">MARSAPPELSPWIERLILDYSGPEEERRPRSGSGCIRARVVGVGHQSMSQVRARGSDGPVELLLLSDGELRLPAVLTAAAWDCLQEQEDRESLDSFLNTNVLVQDYRLRFHMDPDLDKAMFFLSLEEVTTCGAGRFQDHCPCCTTRASIKTKVLQTWRSLLGQNSQGSQSGHELSLLLRACHQDSLQPVLDHVQVLLMTPPGLSTSPHSSSLTRSTSSWDMDRVRYKTERPFRVPVKSLLIPEGPESRTQTGPESVDHTDWQVPDLGGGPVCGPAKSSDMSDRPSSNPWDLFPPPCTSPSDESSPEPTQDQPGPVSSTPGPGSEESPSLLPPYQNPPTSSVPVWSSSVQSPAEPLVSDRTHVPAGLQTCPSLDGDHGVQEGPAVYRKPKRKRCDVTPEKVSEWEGPSPSPPSWLFQTQESRTQEDSGPKPPGPRRTPSVHEDGVPFSYTYTVSGQNLQDFSRFRVPEPVLRWALRYLLTPEPSGPPPDVR</sequence>
<evidence type="ECO:0000313" key="8">
    <source>
        <dbReference type="Proteomes" id="UP000192220"/>
    </source>
</evidence>
<comment type="subcellular location">
    <subcellularLocation>
        <location evidence="2">Chromosome</location>
        <location evidence="2">Telomere</location>
    </subcellularLocation>
    <subcellularLocation>
        <location evidence="1">Nucleus</location>
    </subcellularLocation>
</comment>
<gene>
    <name evidence="9" type="primary">acd</name>
</gene>
<feature type="compositionally biased region" description="Low complexity" evidence="6">
    <location>
        <begin position="336"/>
        <end position="351"/>
    </location>
</feature>
<feature type="domain" description="Shelterin complex subunit TPP1/Est3" evidence="7">
    <location>
        <begin position="9"/>
        <end position="161"/>
    </location>
</feature>
<dbReference type="GO" id="GO:0007004">
    <property type="term" value="P:telomere maintenance via telomerase"/>
    <property type="evidence" value="ECO:0007669"/>
    <property type="project" value="InterPro"/>
</dbReference>
<feature type="compositionally biased region" description="Low complexity" evidence="6">
    <location>
        <begin position="298"/>
        <end position="328"/>
    </location>
</feature>
<keyword evidence="8" id="KW-1185">Reference proteome</keyword>
<evidence type="ECO:0000256" key="2">
    <source>
        <dbReference type="ARBA" id="ARBA00004574"/>
    </source>
</evidence>
<keyword evidence="5" id="KW-0539">Nucleus</keyword>
<proteinExistence type="predicted"/>
<dbReference type="CTD" id="65057"/>